<reference evidence="2 3" key="1">
    <citation type="journal article" date="2020" name="Fungal Divers.">
        <title>Resolving the Mortierellaceae phylogeny through synthesis of multi-gene phylogenetics and phylogenomics.</title>
        <authorList>
            <person name="Vandepol N."/>
            <person name="Liber J."/>
            <person name="Desiro A."/>
            <person name="Na H."/>
            <person name="Kennedy M."/>
            <person name="Barry K."/>
            <person name="Grigoriev I.V."/>
            <person name="Miller A.N."/>
            <person name="O'Donnell K."/>
            <person name="Stajich J.E."/>
            <person name="Bonito G."/>
        </authorList>
    </citation>
    <scope>NUCLEOTIDE SEQUENCE [LARGE SCALE GENOMIC DNA]</scope>
    <source>
        <strain evidence="2 3">AD045</strain>
    </source>
</reference>
<name>A0ABQ7JIL6_9FUNG</name>
<dbReference type="PROSITE" id="PS51465">
    <property type="entry name" value="KAZAL_2"/>
    <property type="match status" value="1"/>
</dbReference>
<keyword evidence="3" id="KW-1185">Reference proteome</keyword>
<comment type="caution">
    <text evidence="2">The sequence shown here is derived from an EMBL/GenBank/DDBJ whole genome shotgun (WGS) entry which is preliminary data.</text>
</comment>
<dbReference type="InterPro" id="IPR036058">
    <property type="entry name" value="Kazal_dom_sf"/>
</dbReference>
<dbReference type="InterPro" id="IPR002350">
    <property type="entry name" value="Kazal_dom"/>
</dbReference>
<sequence length="90" mass="9929">NPDNTFRAVSQNACDADVATPEKRSTPLLPKCNIPCTKEYAPVCTVSTKNDQHSQTFNNKCMLSLFNCENPDNTFRAVSQEICSSNNVTV</sequence>
<proteinExistence type="predicted"/>
<gene>
    <name evidence="2" type="ORF">BGZ96_004002</name>
</gene>
<protein>
    <recommendedName>
        <fullName evidence="1">Kazal-like domain-containing protein</fullName>
    </recommendedName>
</protein>
<feature type="non-terminal residue" evidence="2">
    <location>
        <position position="1"/>
    </location>
</feature>
<dbReference type="SUPFAM" id="SSF100895">
    <property type="entry name" value="Kazal-type serine protease inhibitors"/>
    <property type="match status" value="1"/>
</dbReference>
<organism evidence="2 3">
    <name type="scientific">Linnemannia gamsii</name>
    <dbReference type="NCBI Taxonomy" id="64522"/>
    <lineage>
        <taxon>Eukaryota</taxon>
        <taxon>Fungi</taxon>
        <taxon>Fungi incertae sedis</taxon>
        <taxon>Mucoromycota</taxon>
        <taxon>Mortierellomycotina</taxon>
        <taxon>Mortierellomycetes</taxon>
        <taxon>Mortierellales</taxon>
        <taxon>Mortierellaceae</taxon>
        <taxon>Linnemannia</taxon>
    </lineage>
</organism>
<feature type="domain" description="Kazal-like" evidence="1">
    <location>
        <begin position="26"/>
        <end position="85"/>
    </location>
</feature>
<dbReference type="Gene3D" id="3.30.60.30">
    <property type="match status" value="1"/>
</dbReference>
<accession>A0ABQ7JIL6</accession>
<evidence type="ECO:0000259" key="1">
    <source>
        <dbReference type="PROSITE" id="PS51465"/>
    </source>
</evidence>
<evidence type="ECO:0000313" key="3">
    <source>
        <dbReference type="Proteomes" id="UP001194696"/>
    </source>
</evidence>
<dbReference type="Proteomes" id="UP001194696">
    <property type="component" value="Unassembled WGS sequence"/>
</dbReference>
<evidence type="ECO:0000313" key="2">
    <source>
        <dbReference type="EMBL" id="KAG0274971.1"/>
    </source>
</evidence>
<dbReference type="EMBL" id="JAAAIM010001922">
    <property type="protein sequence ID" value="KAG0274971.1"/>
    <property type="molecule type" value="Genomic_DNA"/>
</dbReference>